<evidence type="ECO:0000313" key="1">
    <source>
        <dbReference type="EMBL" id="UPT20075.1"/>
    </source>
</evidence>
<dbReference type="RefSeq" id="WP_248592320.1">
    <property type="nucleotide sequence ID" value="NZ_BAABEB010000010.1"/>
</dbReference>
<gene>
    <name evidence="1" type="ORF">FOF52_03060</name>
</gene>
<evidence type="ECO:0000313" key="2">
    <source>
        <dbReference type="Proteomes" id="UP000832041"/>
    </source>
</evidence>
<proteinExistence type="predicted"/>
<protein>
    <recommendedName>
        <fullName evidence="3">Integrase</fullName>
    </recommendedName>
</protein>
<name>A0ABY4L1H9_THEAE</name>
<sequence length="105" mass="12095">MEEARIHRALQDERLGHTDGTVQSAYTHVTPAMREELITLLERHWEESLKTRARMWPSSQLPILDRLLDPYRGFRSTYIPIQLSARAVFSHSFPKTASGARHLVG</sequence>
<reference evidence="1 2" key="1">
    <citation type="submission" date="2020-04" db="EMBL/GenBank/DDBJ databases">
        <title>Thermobifida alba genome sequencing and assembly.</title>
        <authorList>
            <person name="Luzics S."/>
            <person name="Horvath B."/>
            <person name="Nagy I."/>
            <person name="Toth A."/>
            <person name="Nagy I."/>
            <person name="Kukolya J."/>
        </authorList>
    </citation>
    <scope>NUCLEOTIDE SEQUENCE [LARGE SCALE GENOMIC DNA]</scope>
    <source>
        <strain evidence="1 2">DSM 43795</strain>
    </source>
</reference>
<keyword evidence="2" id="KW-1185">Reference proteome</keyword>
<dbReference type="Proteomes" id="UP000832041">
    <property type="component" value="Chromosome"/>
</dbReference>
<dbReference type="EMBL" id="CP051627">
    <property type="protein sequence ID" value="UPT20075.1"/>
    <property type="molecule type" value="Genomic_DNA"/>
</dbReference>
<accession>A0ABY4L1H9</accession>
<organism evidence="1 2">
    <name type="scientific">Thermobifida alba</name>
    <name type="common">Thermomonospora alba</name>
    <dbReference type="NCBI Taxonomy" id="53522"/>
    <lineage>
        <taxon>Bacteria</taxon>
        <taxon>Bacillati</taxon>
        <taxon>Actinomycetota</taxon>
        <taxon>Actinomycetes</taxon>
        <taxon>Streptosporangiales</taxon>
        <taxon>Nocardiopsidaceae</taxon>
        <taxon>Thermobifida</taxon>
    </lineage>
</organism>
<evidence type="ECO:0008006" key="3">
    <source>
        <dbReference type="Google" id="ProtNLM"/>
    </source>
</evidence>